<dbReference type="Proteomes" id="UP000199475">
    <property type="component" value="Unassembled WGS sequence"/>
</dbReference>
<comment type="subcellular location">
    <subcellularLocation>
        <location evidence="1">Cell membrane</location>
        <topology evidence="1">Multi-pass membrane protein</topology>
    </subcellularLocation>
</comment>
<evidence type="ECO:0000313" key="11">
    <source>
        <dbReference type="Proteomes" id="UP000199475"/>
    </source>
</evidence>
<dbReference type="PANTHER" id="PTHR36115">
    <property type="entry name" value="PROLINE-RICH ANTIGEN HOMOLOG-RELATED"/>
    <property type="match status" value="1"/>
</dbReference>
<feature type="transmembrane region" description="Helical" evidence="8">
    <location>
        <begin position="18"/>
        <end position="39"/>
    </location>
</feature>
<dbReference type="PROSITE" id="PS50006">
    <property type="entry name" value="FHA_DOMAIN"/>
    <property type="match status" value="1"/>
</dbReference>
<dbReference type="InterPro" id="IPR000253">
    <property type="entry name" value="FHA_dom"/>
</dbReference>
<proteinExistence type="predicted"/>
<feature type="compositionally biased region" description="Low complexity" evidence="7">
    <location>
        <begin position="230"/>
        <end position="247"/>
    </location>
</feature>
<evidence type="ECO:0000256" key="8">
    <source>
        <dbReference type="SAM" id="Phobius"/>
    </source>
</evidence>
<dbReference type="RefSeq" id="WP_176761648.1">
    <property type="nucleotide sequence ID" value="NZ_FNGP01000001.1"/>
</dbReference>
<dbReference type="AlphaFoldDB" id="A0A1G9I8N3"/>
<dbReference type="GO" id="GO:0005886">
    <property type="term" value="C:plasma membrane"/>
    <property type="evidence" value="ECO:0007669"/>
    <property type="project" value="UniProtKB-SubCell"/>
</dbReference>
<dbReference type="Gene3D" id="2.60.200.20">
    <property type="match status" value="1"/>
</dbReference>
<keyword evidence="11" id="KW-1185">Reference proteome</keyword>
<protein>
    <submittedName>
        <fullName evidence="10">Uncharacterized membrane protein YckC, RDD family</fullName>
    </submittedName>
</protein>
<dbReference type="InterPro" id="IPR010432">
    <property type="entry name" value="RDD"/>
</dbReference>
<organism evidence="10 11">
    <name type="scientific">Tessaracoccus oleiagri</name>
    <dbReference type="NCBI Taxonomy" id="686624"/>
    <lineage>
        <taxon>Bacteria</taxon>
        <taxon>Bacillati</taxon>
        <taxon>Actinomycetota</taxon>
        <taxon>Actinomycetes</taxon>
        <taxon>Propionibacteriales</taxon>
        <taxon>Propionibacteriaceae</taxon>
        <taxon>Tessaracoccus</taxon>
    </lineage>
</organism>
<feature type="domain" description="FHA" evidence="9">
    <location>
        <begin position="337"/>
        <end position="391"/>
    </location>
</feature>
<evidence type="ECO:0000256" key="6">
    <source>
        <dbReference type="ARBA" id="ARBA00023136"/>
    </source>
</evidence>
<name>A0A1G9I8N3_9ACTN</name>
<keyword evidence="6 8" id="KW-0472">Membrane</keyword>
<sequence length="432" mass="46725">MSRLIPRGHEVAGLGRRFLAFVIDSVPVLVIPVVLWLVFRSSAEPAVVLVSTIAAAVLGLAYGLFQWWAYATRGAGLGARAAGLQLVGLADGQPIGWWRVFLRQLIFSALMATVVGGIALVVFLVIHERRQGWHDVAVKSVLVQPKAGSEPRKAPTRAHRATTSTVGLPPHLADAFSPEANRQSEWAPRPGVQQAYSRAFGERPLSAQSQPQPHSQPPQAAPQQVPPYTSPQQWQPQGQPSAPSQPNSLPPAPHPEPGLPQRTTPQAGWIPMPTPTSVLEPTQSQSIRVRARQFGDVEENEGTTIAPLPNSDSGRPGDEGWYLRLDDGREVDLNVTVLLGRNPQRGDDDPEVHLVPSSGDGRMISRTHVLIGTDPRGVFIVDRGSTNGTAVVTAAGELEPAPAGVQMRVRDGQQVSYGNRWFTVLRRPARHL</sequence>
<gene>
    <name evidence="10" type="ORF">SAMN04488242_0792</name>
</gene>
<dbReference type="Pfam" id="PF00498">
    <property type="entry name" value="FHA"/>
    <property type="match status" value="1"/>
</dbReference>
<dbReference type="STRING" id="686624.SAMN04488242_0792"/>
<keyword evidence="2" id="KW-1003">Cell membrane</keyword>
<feature type="transmembrane region" description="Helical" evidence="8">
    <location>
        <begin position="46"/>
        <end position="68"/>
    </location>
</feature>
<dbReference type="InterPro" id="IPR051791">
    <property type="entry name" value="Pra-immunoreactive"/>
</dbReference>
<evidence type="ECO:0000313" key="10">
    <source>
        <dbReference type="EMBL" id="SDL21617.1"/>
    </source>
</evidence>
<dbReference type="CDD" id="cd00060">
    <property type="entry name" value="FHA"/>
    <property type="match status" value="1"/>
</dbReference>
<feature type="compositionally biased region" description="Polar residues" evidence="7">
    <location>
        <begin position="275"/>
        <end position="287"/>
    </location>
</feature>
<dbReference type="SUPFAM" id="SSF49879">
    <property type="entry name" value="SMAD/FHA domain"/>
    <property type="match status" value="1"/>
</dbReference>
<keyword evidence="5 8" id="KW-1133">Transmembrane helix</keyword>
<feature type="region of interest" description="Disordered" evidence="7">
    <location>
        <begin position="146"/>
        <end position="322"/>
    </location>
</feature>
<feature type="compositionally biased region" description="Pro residues" evidence="7">
    <location>
        <begin position="248"/>
        <end position="258"/>
    </location>
</feature>
<dbReference type="Pfam" id="PF06271">
    <property type="entry name" value="RDD"/>
    <property type="match status" value="1"/>
</dbReference>
<evidence type="ECO:0000256" key="3">
    <source>
        <dbReference type="ARBA" id="ARBA00022553"/>
    </source>
</evidence>
<evidence type="ECO:0000256" key="7">
    <source>
        <dbReference type="SAM" id="MobiDB-lite"/>
    </source>
</evidence>
<keyword evidence="3" id="KW-0597">Phosphoprotein</keyword>
<dbReference type="InterPro" id="IPR008984">
    <property type="entry name" value="SMAD_FHA_dom_sf"/>
</dbReference>
<feature type="compositionally biased region" description="Pro residues" evidence="7">
    <location>
        <begin position="214"/>
        <end position="229"/>
    </location>
</feature>
<evidence type="ECO:0000256" key="4">
    <source>
        <dbReference type="ARBA" id="ARBA00022692"/>
    </source>
</evidence>
<evidence type="ECO:0000256" key="2">
    <source>
        <dbReference type="ARBA" id="ARBA00022475"/>
    </source>
</evidence>
<dbReference type="PANTHER" id="PTHR36115:SF6">
    <property type="entry name" value="PROLINE-RICH ANTIGEN HOMOLOG"/>
    <property type="match status" value="1"/>
</dbReference>
<accession>A0A1G9I8N3</accession>
<feature type="region of interest" description="Disordered" evidence="7">
    <location>
        <begin position="340"/>
        <end position="360"/>
    </location>
</feature>
<reference evidence="10 11" key="1">
    <citation type="submission" date="2016-10" db="EMBL/GenBank/DDBJ databases">
        <authorList>
            <person name="de Groot N.N."/>
        </authorList>
    </citation>
    <scope>NUCLEOTIDE SEQUENCE [LARGE SCALE GENOMIC DNA]</scope>
    <source>
        <strain evidence="10 11">CGMCC 1.9159</strain>
    </source>
</reference>
<evidence type="ECO:0000259" key="9">
    <source>
        <dbReference type="PROSITE" id="PS50006"/>
    </source>
</evidence>
<keyword evidence="4 8" id="KW-0812">Transmembrane</keyword>
<evidence type="ECO:0000256" key="1">
    <source>
        <dbReference type="ARBA" id="ARBA00004651"/>
    </source>
</evidence>
<dbReference type="EMBL" id="FNGP01000001">
    <property type="protein sequence ID" value="SDL21617.1"/>
    <property type="molecule type" value="Genomic_DNA"/>
</dbReference>
<evidence type="ECO:0000256" key="5">
    <source>
        <dbReference type="ARBA" id="ARBA00022989"/>
    </source>
</evidence>
<feature type="transmembrane region" description="Helical" evidence="8">
    <location>
        <begin position="105"/>
        <end position="126"/>
    </location>
</feature>